<evidence type="ECO:0000313" key="1">
    <source>
        <dbReference type="EMBL" id="KAI9922072.1"/>
    </source>
</evidence>
<name>A0ACC0WTI0_9STRA</name>
<organism evidence="1 2">
    <name type="scientific">Peronosclerospora sorghi</name>
    <dbReference type="NCBI Taxonomy" id="230839"/>
    <lineage>
        <taxon>Eukaryota</taxon>
        <taxon>Sar</taxon>
        <taxon>Stramenopiles</taxon>
        <taxon>Oomycota</taxon>
        <taxon>Peronosporomycetes</taxon>
        <taxon>Peronosporales</taxon>
        <taxon>Peronosporaceae</taxon>
        <taxon>Peronosclerospora</taxon>
    </lineage>
</organism>
<comment type="caution">
    <text evidence="1">The sequence shown here is derived from an EMBL/GenBank/DDBJ whole genome shotgun (WGS) entry which is preliminary data.</text>
</comment>
<sequence length="73" mass="8616">MCRKHRTKTQEKQNNRFEINGDVTFQLSTKRSVTVRKGKTRKFVDIRELYDDSGMTKPVKKGISLSVDQWKKL</sequence>
<evidence type="ECO:0000313" key="2">
    <source>
        <dbReference type="Proteomes" id="UP001163321"/>
    </source>
</evidence>
<dbReference type="EMBL" id="CM047580">
    <property type="protein sequence ID" value="KAI9922072.1"/>
    <property type="molecule type" value="Genomic_DNA"/>
</dbReference>
<keyword evidence="2" id="KW-1185">Reference proteome</keyword>
<accession>A0ACC0WTI0</accession>
<reference evidence="1 2" key="1">
    <citation type="journal article" date="2022" name="bioRxiv">
        <title>The genome of the oomycete Peronosclerospora sorghi, a cosmopolitan pathogen of maize and sorghum, is inflated with dispersed pseudogenes.</title>
        <authorList>
            <person name="Fletcher K."/>
            <person name="Martin F."/>
            <person name="Isakeit T."/>
            <person name="Cavanaugh K."/>
            <person name="Magill C."/>
            <person name="Michelmore R."/>
        </authorList>
    </citation>
    <scope>NUCLEOTIDE SEQUENCE [LARGE SCALE GENOMIC DNA]</scope>
    <source>
        <strain evidence="1">P6</strain>
    </source>
</reference>
<proteinExistence type="predicted"/>
<gene>
    <name evidence="1" type="ORF">PsorP6_001027</name>
</gene>
<protein>
    <submittedName>
        <fullName evidence="1">Uncharacterized protein</fullName>
    </submittedName>
</protein>
<dbReference type="Proteomes" id="UP001163321">
    <property type="component" value="Chromosome 1"/>
</dbReference>